<keyword evidence="1" id="KW-0479">Metal-binding</keyword>
<keyword evidence="1" id="KW-0862">Zinc</keyword>
<evidence type="ECO:0000259" key="3">
    <source>
        <dbReference type="PROSITE" id="PS50157"/>
    </source>
</evidence>
<feature type="compositionally biased region" description="Low complexity" evidence="2">
    <location>
        <begin position="11"/>
        <end position="41"/>
    </location>
</feature>
<dbReference type="EMBL" id="BSXU01009848">
    <property type="protein sequence ID" value="GME69915.1"/>
    <property type="molecule type" value="Genomic_DNA"/>
</dbReference>
<evidence type="ECO:0000313" key="4">
    <source>
        <dbReference type="EMBL" id="GME69915.1"/>
    </source>
</evidence>
<dbReference type="OrthoDB" id="2152896at2759"/>
<comment type="caution">
    <text evidence="4">The sequence shown here is derived from an EMBL/GenBank/DDBJ whole genome shotgun (WGS) entry which is preliminary data.</text>
</comment>
<sequence length="467" mass="49752">MSAPYAIPIKNNSSTNGNNTLSGQPLSSSYSAAGASSFGSSPHTGGPIHTRHYHYNNNTGSNATNSSNNNISTAQASLTGTSAPLPSSALTYQQQQQQLQNQFQQQFQQAQSQLQSQHNATQLQVPMLSREFVVRRISEGESGRLKEELKCEACGKGYKHISSLAKHLWEHTPEWQMTKKLLISKHQQVQLLEAASILCGMSDQTQAAQQGEGGSGGLLSSSASGSASSSNSNLSTANGGSHRTTRRKSVAGNRHSRKLSAAAQQQQAQAQAQALAQRTPQIVSPSPESETLEDPSSMQNTSHSSTSTTSPPPQSQSQQQRTYLSTSASGNNPMYTTTRKNSMSQYPPSTLSSSISSTPQKLKSGAFKAQLMSTSSSRSGNVIINSNPNNNTANANSANGSFSFGGSSVPSRRGSVMLAVPKIKEELSDELDSENVAQGVLDDERAFVPRKVEDEDEDDGVFGMMES</sequence>
<feature type="region of interest" description="Disordered" evidence="2">
    <location>
        <begin position="447"/>
        <end position="467"/>
    </location>
</feature>
<dbReference type="PROSITE" id="PS00028">
    <property type="entry name" value="ZINC_FINGER_C2H2_1"/>
    <property type="match status" value="1"/>
</dbReference>
<evidence type="ECO:0000313" key="5">
    <source>
        <dbReference type="Proteomes" id="UP001165063"/>
    </source>
</evidence>
<accession>A0A9W6W9L0</accession>
<keyword evidence="5" id="KW-1185">Reference proteome</keyword>
<reference evidence="4" key="1">
    <citation type="submission" date="2023-04" db="EMBL/GenBank/DDBJ databases">
        <title>Ambrosiozyma monospora NBRC 1965.</title>
        <authorList>
            <person name="Ichikawa N."/>
            <person name="Sato H."/>
            <person name="Tonouchi N."/>
        </authorList>
    </citation>
    <scope>NUCLEOTIDE SEQUENCE</scope>
    <source>
        <strain evidence="4">NBRC 1965</strain>
    </source>
</reference>
<dbReference type="Proteomes" id="UP001165063">
    <property type="component" value="Unassembled WGS sequence"/>
</dbReference>
<dbReference type="PROSITE" id="PS50157">
    <property type="entry name" value="ZINC_FINGER_C2H2_2"/>
    <property type="match status" value="1"/>
</dbReference>
<organism evidence="4 5">
    <name type="scientific">Ambrosiozyma monospora</name>
    <name type="common">Yeast</name>
    <name type="synonym">Endomycopsis monosporus</name>
    <dbReference type="NCBI Taxonomy" id="43982"/>
    <lineage>
        <taxon>Eukaryota</taxon>
        <taxon>Fungi</taxon>
        <taxon>Dikarya</taxon>
        <taxon>Ascomycota</taxon>
        <taxon>Saccharomycotina</taxon>
        <taxon>Pichiomycetes</taxon>
        <taxon>Pichiales</taxon>
        <taxon>Pichiaceae</taxon>
        <taxon>Ambrosiozyma</taxon>
    </lineage>
</organism>
<feature type="compositionally biased region" description="Low complexity" evidence="2">
    <location>
        <begin position="261"/>
        <end position="277"/>
    </location>
</feature>
<keyword evidence="1" id="KW-0863">Zinc-finger</keyword>
<gene>
    <name evidence="4" type="ORF">Amon01_000912000</name>
</gene>
<proteinExistence type="predicted"/>
<evidence type="ECO:0000256" key="2">
    <source>
        <dbReference type="SAM" id="MobiDB-lite"/>
    </source>
</evidence>
<dbReference type="GO" id="GO:0008270">
    <property type="term" value="F:zinc ion binding"/>
    <property type="evidence" value="ECO:0007669"/>
    <property type="project" value="UniProtKB-KW"/>
</dbReference>
<name>A0A9W6W9L0_AMBMO</name>
<feature type="region of interest" description="Disordered" evidence="2">
    <location>
        <begin position="1"/>
        <end position="72"/>
    </location>
</feature>
<feature type="domain" description="C2H2-type" evidence="3">
    <location>
        <begin position="149"/>
        <end position="176"/>
    </location>
</feature>
<protein>
    <submittedName>
        <fullName evidence="4">Unnamed protein product</fullName>
    </submittedName>
</protein>
<evidence type="ECO:0000256" key="1">
    <source>
        <dbReference type="PROSITE-ProRule" id="PRU00042"/>
    </source>
</evidence>
<feature type="region of interest" description="Disordered" evidence="2">
    <location>
        <begin position="207"/>
        <end position="380"/>
    </location>
</feature>
<feature type="compositionally biased region" description="Basic residues" evidence="2">
    <location>
        <begin position="243"/>
        <end position="258"/>
    </location>
</feature>
<feature type="compositionally biased region" description="Low complexity" evidence="2">
    <location>
        <begin position="218"/>
        <end position="241"/>
    </location>
</feature>
<feature type="compositionally biased region" description="Low complexity" evidence="2">
    <location>
        <begin position="56"/>
        <end position="72"/>
    </location>
</feature>
<feature type="compositionally biased region" description="Polar residues" evidence="2">
    <location>
        <begin position="278"/>
        <end position="289"/>
    </location>
</feature>
<dbReference type="InterPro" id="IPR013087">
    <property type="entry name" value="Znf_C2H2_type"/>
</dbReference>
<feature type="compositionally biased region" description="Low complexity" evidence="2">
    <location>
        <begin position="342"/>
        <end position="364"/>
    </location>
</feature>
<feature type="compositionally biased region" description="Low complexity" evidence="2">
    <location>
        <begin position="295"/>
        <end position="327"/>
    </location>
</feature>
<feature type="compositionally biased region" description="Polar residues" evidence="2">
    <location>
        <begin position="328"/>
        <end position="341"/>
    </location>
</feature>
<dbReference type="AlphaFoldDB" id="A0A9W6W9L0"/>